<comment type="similarity">
    <text evidence="1 4">Belongs to the bacterial solute-binding protein 9 family.</text>
</comment>
<keyword evidence="6" id="KW-0449">Lipoprotein</keyword>
<feature type="chain" id="PRO_5039300558" evidence="5">
    <location>
        <begin position="19"/>
        <end position="323"/>
    </location>
</feature>
<name>A0A810Q4Y3_9FIRM</name>
<evidence type="ECO:0000256" key="1">
    <source>
        <dbReference type="ARBA" id="ARBA00011028"/>
    </source>
</evidence>
<dbReference type="AlphaFoldDB" id="A0A810Q4Y3"/>
<dbReference type="Proteomes" id="UP000679848">
    <property type="component" value="Chromosome"/>
</dbReference>
<dbReference type="PRINTS" id="PR00691">
    <property type="entry name" value="ADHESINB"/>
</dbReference>
<dbReference type="InterPro" id="IPR050492">
    <property type="entry name" value="Bact_metal-bind_prot9"/>
</dbReference>
<evidence type="ECO:0000313" key="7">
    <source>
        <dbReference type="Proteomes" id="UP000679848"/>
    </source>
</evidence>
<keyword evidence="3 5" id="KW-0732">Signal</keyword>
<gene>
    <name evidence="6" type="primary">acdA</name>
    <name evidence="6" type="ORF">MM59RIKEN_03730</name>
</gene>
<evidence type="ECO:0000256" key="4">
    <source>
        <dbReference type="RuleBase" id="RU003512"/>
    </source>
</evidence>
<evidence type="ECO:0000256" key="2">
    <source>
        <dbReference type="ARBA" id="ARBA00022448"/>
    </source>
</evidence>
<dbReference type="EMBL" id="AP023420">
    <property type="protein sequence ID" value="BCK83054.1"/>
    <property type="molecule type" value="Genomic_DNA"/>
</dbReference>
<dbReference type="KEGG" id="pfaa:MM59RIKEN_03730"/>
<dbReference type="PANTHER" id="PTHR42953">
    <property type="entry name" value="HIGH-AFFINITY ZINC UPTAKE SYSTEM PROTEIN ZNUA-RELATED"/>
    <property type="match status" value="1"/>
</dbReference>
<dbReference type="PROSITE" id="PS51257">
    <property type="entry name" value="PROKAR_LIPOPROTEIN"/>
    <property type="match status" value="1"/>
</dbReference>
<dbReference type="InterPro" id="IPR006128">
    <property type="entry name" value="Lipoprotein_PsaA-like"/>
</dbReference>
<evidence type="ECO:0000256" key="5">
    <source>
        <dbReference type="SAM" id="SignalP"/>
    </source>
</evidence>
<dbReference type="GO" id="GO:0030001">
    <property type="term" value="P:metal ion transport"/>
    <property type="evidence" value="ECO:0007669"/>
    <property type="project" value="InterPro"/>
</dbReference>
<dbReference type="RefSeq" id="WP_228300432.1">
    <property type="nucleotide sequence ID" value="NZ_AP023420.1"/>
</dbReference>
<accession>A0A810Q4Y3</accession>
<dbReference type="Pfam" id="PF01297">
    <property type="entry name" value="ZnuA"/>
    <property type="match status" value="1"/>
</dbReference>
<dbReference type="PANTHER" id="PTHR42953:SF3">
    <property type="entry name" value="HIGH-AFFINITY ZINC UPTAKE SYSTEM PROTEIN ZNUA"/>
    <property type="match status" value="1"/>
</dbReference>
<keyword evidence="2 4" id="KW-0813">Transport</keyword>
<organism evidence="6 7">
    <name type="scientific">Pusillibacter faecalis</name>
    <dbReference type="NCBI Taxonomy" id="2714358"/>
    <lineage>
        <taxon>Bacteria</taxon>
        <taxon>Bacillati</taxon>
        <taxon>Bacillota</taxon>
        <taxon>Clostridia</taxon>
        <taxon>Eubacteriales</taxon>
        <taxon>Oscillospiraceae</taxon>
        <taxon>Pusillibacter</taxon>
    </lineage>
</organism>
<dbReference type="InterPro" id="IPR006129">
    <property type="entry name" value="AdhesinB"/>
</dbReference>
<feature type="signal peptide" evidence="5">
    <location>
        <begin position="1"/>
        <end position="18"/>
    </location>
</feature>
<sequence>MKKILPLLLGLTLLSGCAQPMQEPERAKLQIVTTVFPAYDFARAVAGDLADVTLLLPPGMESHSYEPTPADILAVQECDLFICLGGESDAWVDTILSAVEPQGETLRMTQCVELLEETTVEGMQETPGHDHEGHDHSDGYGLGEVMEMDEHVWTSPRNASSITMAISDVLVELDAANAETYQENAGSYAGELEALDLEFQELFASIDQPVLVFGDRFPLRYFVERYGVEYYAAFPGCSTQTEPSAATIAFLTEKVESEQIGTVWYIEFSNHLVADSIAEATGAGTSLFHTCHNVTQAEMDGGATYLTLMEGNLERLRTAFTER</sequence>
<evidence type="ECO:0000256" key="3">
    <source>
        <dbReference type="ARBA" id="ARBA00022729"/>
    </source>
</evidence>
<protein>
    <submittedName>
        <fullName evidence="6">Periplasmic divalent manganese/zinc-binding lipoprotein</fullName>
    </submittedName>
</protein>
<keyword evidence="7" id="KW-1185">Reference proteome</keyword>
<dbReference type="Gene3D" id="3.40.50.1980">
    <property type="entry name" value="Nitrogenase molybdenum iron protein domain"/>
    <property type="match status" value="2"/>
</dbReference>
<dbReference type="GO" id="GO:0046872">
    <property type="term" value="F:metal ion binding"/>
    <property type="evidence" value="ECO:0007669"/>
    <property type="project" value="InterPro"/>
</dbReference>
<dbReference type="SUPFAM" id="SSF53807">
    <property type="entry name" value="Helical backbone' metal receptor"/>
    <property type="match status" value="1"/>
</dbReference>
<dbReference type="PRINTS" id="PR00690">
    <property type="entry name" value="ADHESNFAMILY"/>
</dbReference>
<proteinExistence type="inferred from homology"/>
<evidence type="ECO:0000313" key="6">
    <source>
        <dbReference type="EMBL" id="BCK83054.1"/>
    </source>
</evidence>
<reference evidence="6" key="1">
    <citation type="submission" date="2020-09" db="EMBL/GenBank/DDBJ databases">
        <title>New species isolated from human feces.</title>
        <authorList>
            <person name="Kitahara M."/>
            <person name="Shigeno Y."/>
            <person name="Shime M."/>
            <person name="Matsumoto Y."/>
            <person name="Nakamura S."/>
            <person name="Motooka D."/>
            <person name="Fukuoka S."/>
            <person name="Nishikawa H."/>
            <person name="Benno Y."/>
        </authorList>
    </citation>
    <scope>NUCLEOTIDE SEQUENCE</scope>
    <source>
        <strain evidence="6">MM59</strain>
    </source>
</reference>
<dbReference type="InterPro" id="IPR006127">
    <property type="entry name" value="ZnuA-like"/>
</dbReference>
<dbReference type="GO" id="GO:0007155">
    <property type="term" value="P:cell adhesion"/>
    <property type="evidence" value="ECO:0007669"/>
    <property type="project" value="InterPro"/>
</dbReference>